<comment type="similarity">
    <text evidence="7">Belongs to the TonB-dependent receptor family.</text>
</comment>
<evidence type="ECO:0000256" key="4">
    <source>
        <dbReference type="ARBA" id="ARBA00022692"/>
    </source>
</evidence>
<dbReference type="InterPro" id="IPR008969">
    <property type="entry name" value="CarboxyPept-like_regulatory"/>
</dbReference>
<dbReference type="Proteomes" id="UP000006044">
    <property type="component" value="Unassembled WGS sequence"/>
</dbReference>
<dbReference type="PATRIC" id="fig|742726.3.peg.552"/>
<keyword evidence="6 7" id="KW-0998">Cell outer membrane</keyword>
<feature type="chain" id="PRO_5003841331" evidence="8">
    <location>
        <begin position="21"/>
        <end position="994"/>
    </location>
</feature>
<accession>K0XR55</accession>
<dbReference type="SUPFAM" id="SSF56935">
    <property type="entry name" value="Porins"/>
    <property type="match status" value="1"/>
</dbReference>
<name>K0XR55_9BACT</name>
<keyword evidence="3 7" id="KW-1134">Transmembrane beta strand</keyword>
<dbReference type="SUPFAM" id="SSF49464">
    <property type="entry name" value="Carboxypeptidase regulatory domain-like"/>
    <property type="match status" value="1"/>
</dbReference>
<dbReference type="NCBIfam" id="TIGR04057">
    <property type="entry name" value="SusC_RagA_signa"/>
    <property type="match status" value="1"/>
</dbReference>
<feature type="signal peptide" evidence="8">
    <location>
        <begin position="1"/>
        <end position="20"/>
    </location>
</feature>
<sequence>MRKLTLLLCALLAGISLAVAQTSISGTVLSAENDEPVIGASILVKGANASTITDTDGKFTIKIPAGASRTLVISYIGMEKQEVFARNGMVVKLNSADHTLDDVVVVGYQTIRKEAKTGSIATVDGDDLASIPETSVDKMLSGKMAGVSVSSSNGQPGSVATIRVRGTSSIGAGNNPLYVVDGIPVESGDVGGLSNSMNAIALINPSDIASVTVLKDAAAASIYGSRAANGVILITTKSGESGKSKITARARYGVSTLANDNDFGMANLEEYVQYQRDARINAGYNPDDPSSEYYFPQAMAGRRATNWMKELTRNGSLQEYELIASGGAGKTTYYTSLSYNKTNGIVPTVGFEKMQIRANLDTELNKWLKMGTRLHGGYMKVSDVQNSLLGDSGLAPTNPFYSGMALAPTMNAYNEDGSYNFDLPFVFNVNPIAAIREQDKYDKQYKFNGTVYLEWKPIKQLTFRTNNSIEYATTTSRAYSPAFVNTASYGASLNTAESQYRILTTSNTIAYDDLFNDDHSVNVLIGQEANAYESSFLQGISYHVNQQRPYHSVGVSVEDQRVGDGLTEAAMVSFFGVAEYNYKGRYYVKGSIRTDGSSKFGPDRCWGTFWAASASWNIHNEDFMQDIKSVLNQLKLRYSYGVNGNDNIASYAHYGLYSDVVYNGITGQLPSQLQNRKLTWETNKTHNIGIDFRLFDRLNGSIDWYTRRTEDMLIASPLPYTTGFASQAQNVGKIRNSGVEVQLDAEIFNTNDFKWTAGVNFAANRSKVLELAPGQDFIGTTLRYVKGEQLYTYWLYDYAGVNPQNGNALWRNEEGLLTENYGEARRINAGSPEPLWTGGFNTELSWRGISLGIQLEARYGNKVLNQDRSLFEADGSYGDSNIWKGAMNYWKKPGDTNVLPKPVYNNSSNSSAISTRYLEDGSYLRIKDITLAYSLPSKWTKKALMSGVRIYASALNLYTFHNMNYWDPEHGTSGATIISYPMTRSMIVGVDITF</sequence>
<dbReference type="Gene3D" id="2.60.40.1120">
    <property type="entry name" value="Carboxypeptidase-like, regulatory domain"/>
    <property type="match status" value="1"/>
</dbReference>
<dbReference type="InterPro" id="IPR039426">
    <property type="entry name" value="TonB-dep_rcpt-like"/>
</dbReference>
<dbReference type="GeneID" id="77847867"/>
<keyword evidence="11" id="KW-1185">Reference proteome</keyword>
<comment type="caution">
    <text evidence="10">The sequence shown here is derived from an EMBL/GenBank/DDBJ whole genome shotgun (WGS) entry which is preliminary data.</text>
</comment>
<evidence type="ECO:0000256" key="7">
    <source>
        <dbReference type="PROSITE-ProRule" id="PRU01360"/>
    </source>
</evidence>
<keyword evidence="2 7" id="KW-0813">Transport</keyword>
<dbReference type="InterPro" id="IPR023997">
    <property type="entry name" value="TonB-dep_OMP_SusC/RagA_CS"/>
</dbReference>
<dbReference type="OrthoDB" id="9768177at2"/>
<evidence type="ECO:0000256" key="5">
    <source>
        <dbReference type="ARBA" id="ARBA00023136"/>
    </source>
</evidence>
<comment type="subcellular location">
    <subcellularLocation>
        <location evidence="1 7">Cell outer membrane</location>
        <topology evidence="1 7">Multi-pass membrane protein</topology>
    </subcellularLocation>
</comment>
<keyword evidence="5 7" id="KW-0472">Membrane</keyword>
<dbReference type="RefSeq" id="WP_008861024.1">
    <property type="nucleotide sequence ID" value="NZ_JH815203.1"/>
</dbReference>
<evidence type="ECO:0000256" key="8">
    <source>
        <dbReference type="SAM" id="SignalP"/>
    </source>
</evidence>
<evidence type="ECO:0000256" key="3">
    <source>
        <dbReference type="ARBA" id="ARBA00022452"/>
    </source>
</evidence>
<dbReference type="Pfam" id="PF07715">
    <property type="entry name" value="Plug"/>
    <property type="match status" value="1"/>
</dbReference>
<evidence type="ECO:0000313" key="10">
    <source>
        <dbReference type="EMBL" id="EJZ66350.1"/>
    </source>
</evidence>
<dbReference type="eggNOG" id="COG1629">
    <property type="taxonomic scope" value="Bacteria"/>
</dbReference>
<keyword evidence="4 7" id="KW-0812">Transmembrane</keyword>
<protein>
    <submittedName>
        <fullName evidence="10">SusC/RagA family TonB-linked outer membrane protein</fullName>
    </submittedName>
</protein>
<evidence type="ECO:0000256" key="1">
    <source>
        <dbReference type="ARBA" id="ARBA00004571"/>
    </source>
</evidence>
<feature type="domain" description="TonB-dependent receptor plug" evidence="9">
    <location>
        <begin position="114"/>
        <end position="231"/>
    </location>
</feature>
<dbReference type="GO" id="GO:0009279">
    <property type="term" value="C:cell outer membrane"/>
    <property type="evidence" value="ECO:0007669"/>
    <property type="project" value="UniProtKB-SubCell"/>
</dbReference>
<dbReference type="STRING" id="742726.HMPREF9448_00527"/>
<dbReference type="Pfam" id="PF13715">
    <property type="entry name" value="CarbopepD_reg_2"/>
    <property type="match status" value="1"/>
</dbReference>
<dbReference type="PROSITE" id="PS52016">
    <property type="entry name" value="TONB_DEPENDENT_REC_3"/>
    <property type="match status" value="1"/>
</dbReference>
<dbReference type="EMBL" id="ADLE01000001">
    <property type="protein sequence ID" value="EJZ66350.1"/>
    <property type="molecule type" value="Genomic_DNA"/>
</dbReference>
<evidence type="ECO:0000256" key="2">
    <source>
        <dbReference type="ARBA" id="ARBA00022448"/>
    </source>
</evidence>
<evidence type="ECO:0000256" key="6">
    <source>
        <dbReference type="ARBA" id="ARBA00023237"/>
    </source>
</evidence>
<dbReference type="HOGENOM" id="CLU_004317_0_1_10"/>
<organism evidence="10 11">
    <name type="scientific">Barnesiella intestinihominis YIT 11860</name>
    <dbReference type="NCBI Taxonomy" id="742726"/>
    <lineage>
        <taxon>Bacteria</taxon>
        <taxon>Pseudomonadati</taxon>
        <taxon>Bacteroidota</taxon>
        <taxon>Bacteroidia</taxon>
        <taxon>Bacteroidales</taxon>
        <taxon>Barnesiellaceae</taxon>
        <taxon>Barnesiella</taxon>
    </lineage>
</organism>
<gene>
    <name evidence="10" type="ORF">HMPREF9448_00527</name>
</gene>
<dbReference type="InterPro" id="IPR036942">
    <property type="entry name" value="Beta-barrel_TonB_sf"/>
</dbReference>
<evidence type="ECO:0000313" key="11">
    <source>
        <dbReference type="Proteomes" id="UP000006044"/>
    </source>
</evidence>
<keyword evidence="8" id="KW-0732">Signal</keyword>
<dbReference type="AlphaFoldDB" id="K0XR55"/>
<dbReference type="InterPro" id="IPR037066">
    <property type="entry name" value="Plug_dom_sf"/>
</dbReference>
<proteinExistence type="inferred from homology"/>
<dbReference type="Gene3D" id="2.170.130.10">
    <property type="entry name" value="TonB-dependent receptor, plug domain"/>
    <property type="match status" value="1"/>
</dbReference>
<dbReference type="InterPro" id="IPR012910">
    <property type="entry name" value="Plug_dom"/>
</dbReference>
<dbReference type="InterPro" id="IPR023996">
    <property type="entry name" value="TonB-dep_OMP_SusC/RagA"/>
</dbReference>
<dbReference type="Gene3D" id="2.40.170.20">
    <property type="entry name" value="TonB-dependent receptor, beta-barrel domain"/>
    <property type="match status" value="1"/>
</dbReference>
<evidence type="ECO:0000259" key="9">
    <source>
        <dbReference type="Pfam" id="PF07715"/>
    </source>
</evidence>
<dbReference type="NCBIfam" id="TIGR04056">
    <property type="entry name" value="OMP_RagA_SusC"/>
    <property type="match status" value="1"/>
</dbReference>
<reference evidence="10 11" key="1">
    <citation type="submission" date="2012-08" db="EMBL/GenBank/DDBJ databases">
        <title>The Genome Sequence of Barnesiella intestinihominis YIT 11860.</title>
        <authorList>
            <consortium name="The Broad Institute Genome Sequencing Platform"/>
            <person name="Earl A."/>
            <person name="Ward D."/>
            <person name="Feldgarden M."/>
            <person name="Gevers D."/>
            <person name="Morotomi M."/>
            <person name="Walker B."/>
            <person name="Young S.K."/>
            <person name="Zeng Q."/>
            <person name="Gargeya S."/>
            <person name="Fitzgerald M."/>
            <person name="Haas B."/>
            <person name="Abouelleil A."/>
            <person name="Alvarado L."/>
            <person name="Arachchi H.M."/>
            <person name="Berlin A.M."/>
            <person name="Chapman S.B."/>
            <person name="Goldberg J."/>
            <person name="Griggs A."/>
            <person name="Gujja S."/>
            <person name="Hansen M."/>
            <person name="Howarth C."/>
            <person name="Imamovic A."/>
            <person name="Larimer J."/>
            <person name="McCowen C."/>
            <person name="Montmayeur A."/>
            <person name="Murphy C."/>
            <person name="Neiman D."/>
            <person name="Pearson M."/>
            <person name="Priest M."/>
            <person name="Roberts A."/>
            <person name="Saif S."/>
            <person name="Shea T."/>
            <person name="Sisk P."/>
            <person name="Sykes S."/>
            <person name="Wortman J."/>
            <person name="Nusbaum C."/>
            <person name="Birren B."/>
        </authorList>
    </citation>
    <scope>NUCLEOTIDE SEQUENCE [LARGE SCALE GENOMIC DNA]</scope>
    <source>
        <strain evidence="10 11">YIT 11860</strain>
    </source>
</reference>